<dbReference type="Pfam" id="PF07715">
    <property type="entry name" value="Plug"/>
    <property type="match status" value="1"/>
</dbReference>
<keyword evidence="2 10" id="KW-0813">Transport</keyword>
<keyword evidence="5" id="KW-0732">Signal</keyword>
<evidence type="ECO:0000259" key="13">
    <source>
        <dbReference type="Pfam" id="PF07715"/>
    </source>
</evidence>
<evidence type="ECO:0000256" key="8">
    <source>
        <dbReference type="ARBA" id="ARBA00023170"/>
    </source>
</evidence>
<dbReference type="PROSITE" id="PS52016">
    <property type="entry name" value="TONB_DEPENDENT_REC_3"/>
    <property type="match status" value="1"/>
</dbReference>
<keyword evidence="7 10" id="KW-0472">Membrane</keyword>
<feature type="domain" description="TonB-dependent receptor-like beta-barrel" evidence="12">
    <location>
        <begin position="229"/>
        <end position="648"/>
    </location>
</feature>
<dbReference type="InterPro" id="IPR037066">
    <property type="entry name" value="Plug_dom_sf"/>
</dbReference>
<dbReference type="EMBL" id="SELH01000026">
    <property type="protein sequence ID" value="TWP26071.1"/>
    <property type="molecule type" value="Genomic_DNA"/>
</dbReference>
<keyword evidence="15" id="KW-1185">Reference proteome</keyword>
<dbReference type="InterPro" id="IPR039426">
    <property type="entry name" value="TonB-dep_rcpt-like"/>
</dbReference>
<dbReference type="AlphaFoldDB" id="A0A563D805"/>
<evidence type="ECO:0000256" key="2">
    <source>
        <dbReference type="ARBA" id="ARBA00022448"/>
    </source>
</evidence>
<dbReference type="Gene3D" id="2.40.170.20">
    <property type="entry name" value="TonB-dependent receptor, beta-barrel domain"/>
    <property type="match status" value="1"/>
</dbReference>
<dbReference type="InterPro" id="IPR000531">
    <property type="entry name" value="Beta-barrel_TonB"/>
</dbReference>
<evidence type="ECO:0000256" key="3">
    <source>
        <dbReference type="ARBA" id="ARBA00022452"/>
    </source>
</evidence>
<dbReference type="Pfam" id="PF00593">
    <property type="entry name" value="TonB_dep_Rec_b-barrel"/>
    <property type="match status" value="1"/>
</dbReference>
<accession>A0A563D805</accession>
<comment type="caution">
    <text evidence="14">The sequence shown here is derived from an EMBL/GenBank/DDBJ whole genome shotgun (WGS) entry which is preliminary data.</text>
</comment>
<evidence type="ECO:0000256" key="9">
    <source>
        <dbReference type="ARBA" id="ARBA00023237"/>
    </source>
</evidence>
<dbReference type="OrthoDB" id="9762903at2"/>
<evidence type="ECO:0000256" key="1">
    <source>
        <dbReference type="ARBA" id="ARBA00004571"/>
    </source>
</evidence>
<proteinExistence type="inferred from homology"/>
<evidence type="ECO:0000313" key="15">
    <source>
        <dbReference type="Proteomes" id="UP000319499"/>
    </source>
</evidence>
<protein>
    <submittedName>
        <fullName evidence="14">TonB-dependent receptor</fullName>
    </submittedName>
</protein>
<sequence>MKKIFFSIKKLLILYFILFFYFIQAQKNSDSISIESLQDVVTFGKKKSLEVIPHQQISKEELDKVNGLSVADAVRLFSGVQLKDYGGVGGIKTVNIRGMGSQHVGVFYDGVSLGNAQNGTVDLGKFSLDNMESISLYNGQKSEILQSAKDFATASSIYLKSKKPIFLENKKNNIGIQFRTGSFALINPSVLWEQKISPTLSSSLNLEYLNSNGKYKFRYRKNGLDTIAIRTNGNISAFRAEWNLNGIIKNGTWSLKNYYYDSDRQIPGAVIKNSYQRYQFEKQWDRNYFVQGTLEKDINPRYKVLIHAKYANDYTHYYDHTVLGDYVSKHFDNVYKQQEFYISLAQQYKLFDFWNIALATDYQFNHLTTNFYKNRNPKRNAEWVALSSNFNWNRLKFQTSVLGSFIQDQVADQSTEANSRNEFTPSFFASYKLLKNIYFTFHAFYKQIFRMPTFNDLYYTEIGSSNLKPEYVSQYDIGLHISHKFSEGILTNISATVDGYYNEVKDKIVAFPRGQQFRWAMFNIGEVKIRGIEISTQSTWQLMEHMQMYTHINYTFESAQDVTGGLTGQSTYKNQIPYIPKNSGNLLVGSTFKTWDLSYSLVYTGSRYSSSENIKSNYLPEWITHDINFTKLIPMKNMNLKAGIEVSNLFNKQYEIVLNYPMPGRSYRISLRAEL</sequence>
<dbReference type="GO" id="GO:0044718">
    <property type="term" value="P:siderophore transmembrane transport"/>
    <property type="evidence" value="ECO:0007669"/>
    <property type="project" value="TreeGrafter"/>
</dbReference>
<evidence type="ECO:0000256" key="4">
    <source>
        <dbReference type="ARBA" id="ARBA00022692"/>
    </source>
</evidence>
<feature type="domain" description="TonB-dependent receptor plug" evidence="13">
    <location>
        <begin position="55"/>
        <end position="142"/>
    </location>
</feature>
<evidence type="ECO:0000256" key="6">
    <source>
        <dbReference type="ARBA" id="ARBA00023077"/>
    </source>
</evidence>
<evidence type="ECO:0000256" key="10">
    <source>
        <dbReference type="PROSITE-ProRule" id="PRU01360"/>
    </source>
</evidence>
<keyword evidence="3 10" id="KW-1134">Transmembrane beta strand</keyword>
<comment type="similarity">
    <text evidence="10 11">Belongs to the TonB-dependent receptor family.</text>
</comment>
<keyword evidence="4 10" id="KW-0812">Transmembrane</keyword>
<dbReference type="Gene3D" id="2.170.130.10">
    <property type="entry name" value="TonB-dependent receptor, plug domain"/>
    <property type="match status" value="1"/>
</dbReference>
<keyword evidence="8 14" id="KW-0675">Receptor</keyword>
<dbReference type="PANTHER" id="PTHR30069">
    <property type="entry name" value="TONB-DEPENDENT OUTER MEMBRANE RECEPTOR"/>
    <property type="match status" value="1"/>
</dbReference>
<organism evidence="14 15">
    <name type="scientific">Apibacter muscae</name>
    <dbReference type="NCBI Taxonomy" id="2509004"/>
    <lineage>
        <taxon>Bacteria</taxon>
        <taxon>Pseudomonadati</taxon>
        <taxon>Bacteroidota</taxon>
        <taxon>Flavobacteriia</taxon>
        <taxon>Flavobacteriales</taxon>
        <taxon>Weeksellaceae</taxon>
        <taxon>Apibacter</taxon>
    </lineage>
</organism>
<name>A0A563D805_9FLAO</name>
<dbReference type="RefSeq" id="WP_146293478.1">
    <property type="nucleotide sequence ID" value="NZ_SELH01000026.1"/>
</dbReference>
<reference evidence="14 15" key="1">
    <citation type="submission" date="2019-02" db="EMBL/GenBank/DDBJ databases">
        <title>Apibacter muscae sp. nov.: a novel member of the house fly microbiota.</title>
        <authorList>
            <person name="Park R."/>
        </authorList>
    </citation>
    <scope>NUCLEOTIDE SEQUENCE [LARGE SCALE GENOMIC DNA]</scope>
    <source>
        <strain evidence="14 15">AL1</strain>
    </source>
</reference>
<keyword evidence="6 11" id="KW-0798">TonB box</keyword>
<dbReference type="Proteomes" id="UP000319499">
    <property type="component" value="Unassembled WGS sequence"/>
</dbReference>
<dbReference type="GO" id="GO:0015344">
    <property type="term" value="F:siderophore uptake transmembrane transporter activity"/>
    <property type="evidence" value="ECO:0007669"/>
    <property type="project" value="TreeGrafter"/>
</dbReference>
<dbReference type="SUPFAM" id="SSF56935">
    <property type="entry name" value="Porins"/>
    <property type="match status" value="1"/>
</dbReference>
<gene>
    <name evidence="14" type="ORF">ETU09_10215</name>
</gene>
<comment type="subcellular location">
    <subcellularLocation>
        <location evidence="1 10">Cell outer membrane</location>
        <topology evidence="1 10">Multi-pass membrane protein</topology>
    </subcellularLocation>
</comment>
<dbReference type="InterPro" id="IPR012910">
    <property type="entry name" value="Plug_dom"/>
</dbReference>
<dbReference type="PANTHER" id="PTHR30069:SF29">
    <property type="entry name" value="HEMOGLOBIN AND HEMOGLOBIN-HAPTOGLOBIN-BINDING PROTEIN 1-RELATED"/>
    <property type="match status" value="1"/>
</dbReference>
<evidence type="ECO:0000256" key="11">
    <source>
        <dbReference type="RuleBase" id="RU003357"/>
    </source>
</evidence>
<keyword evidence="9 10" id="KW-0998">Cell outer membrane</keyword>
<evidence type="ECO:0000313" key="14">
    <source>
        <dbReference type="EMBL" id="TWP26071.1"/>
    </source>
</evidence>
<dbReference type="InterPro" id="IPR036942">
    <property type="entry name" value="Beta-barrel_TonB_sf"/>
</dbReference>
<evidence type="ECO:0000256" key="7">
    <source>
        <dbReference type="ARBA" id="ARBA00023136"/>
    </source>
</evidence>
<dbReference type="GO" id="GO:0009279">
    <property type="term" value="C:cell outer membrane"/>
    <property type="evidence" value="ECO:0007669"/>
    <property type="project" value="UniProtKB-SubCell"/>
</dbReference>
<evidence type="ECO:0000259" key="12">
    <source>
        <dbReference type="Pfam" id="PF00593"/>
    </source>
</evidence>
<evidence type="ECO:0000256" key="5">
    <source>
        <dbReference type="ARBA" id="ARBA00022729"/>
    </source>
</evidence>